<accession>A0AAD3XEP0</accession>
<gene>
    <name evidence="1" type="ORF">Nepgr_004071</name>
</gene>
<sequence>MADLLGDPPVPPQASASPLLPVPSRRFIPPVIWLLSRASLSLMGIVLIRLYPGSAAASKLISVVLPAVTPSSRFDIVLTSAGWMLPIWNLASSRLLQSVCGQIFGHVEGELSMSLLPLFKSNLADFVALATSVALSLFTEEQGTVAKVCCCRQDTDSG</sequence>
<name>A0AAD3XEP0_NEPGR</name>
<protein>
    <submittedName>
        <fullName evidence="1">Uncharacterized protein</fullName>
    </submittedName>
</protein>
<dbReference type="AlphaFoldDB" id="A0AAD3XEP0"/>
<keyword evidence="2" id="KW-1185">Reference proteome</keyword>
<dbReference type="Proteomes" id="UP001279734">
    <property type="component" value="Unassembled WGS sequence"/>
</dbReference>
<comment type="caution">
    <text evidence="1">The sequence shown here is derived from an EMBL/GenBank/DDBJ whole genome shotgun (WGS) entry which is preliminary data.</text>
</comment>
<organism evidence="1 2">
    <name type="scientific">Nepenthes gracilis</name>
    <name type="common">Slender pitcher plant</name>
    <dbReference type="NCBI Taxonomy" id="150966"/>
    <lineage>
        <taxon>Eukaryota</taxon>
        <taxon>Viridiplantae</taxon>
        <taxon>Streptophyta</taxon>
        <taxon>Embryophyta</taxon>
        <taxon>Tracheophyta</taxon>
        <taxon>Spermatophyta</taxon>
        <taxon>Magnoliopsida</taxon>
        <taxon>eudicotyledons</taxon>
        <taxon>Gunneridae</taxon>
        <taxon>Pentapetalae</taxon>
        <taxon>Caryophyllales</taxon>
        <taxon>Nepenthaceae</taxon>
        <taxon>Nepenthes</taxon>
    </lineage>
</organism>
<dbReference type="EMBL" id="BSYO01000003">
    <property type="protein sequence ID" value="GMH02232.1"/>
    <property type="molecule type" value="Genomic_DNA"/>
</dbReference>
<reference evidence="1" key="1">
    <citation type="submission" date="2023-05" db="EMBL/GenBank/DDBJ databases">
        <title>Nepenthes gracilis genome sequencing.</title>
        <authorList>
            <person name="Fukushima K."/>
        </authorList>
    </citation>
    <scope>NUCLEOTIDE SEQUENCE</scope>
    <source>
        <strain evidence="1">SING2019-196</strain>
    </source>
</reference>
<evidence type="ECO:0000313" key="2">
    <source>
        <dbReference type="Proteomes" id="UP001279734"/>
    </source>
</evidence>
<evidence type="ECO:0000313" key="1">
    <source>
        <dbReference type="EMBL" id="GMH02232.1"/>
    </source>
</evidence>
<proteinExistence type="predicted"/>